<dbReference type="AlphaFoldDB" id="A0AAE0XTJ2"/>
<dbReference type="Gene3D" id="1.20.1740.10">
    <property type="entry name" value="Amino acid/polyamine transporter I"/>
    <property type="match status" value="1"/>
</dbReference>
<dbReference type="InterPro" id="IPR050598">
    <property type="entry name" value="AminoAcid_Transporter"/>
</dbReference>
<gene>
    <name evidence="2" type="ORF">RRG08_034471</name>
</gene>
<keyword evidence="1" id="KW-1133">Transmembrane helix</keyword>
<protein>
    <submittedName>
        <fullName evidence="2">Uncharacterized protein</fullName>
    </submittedName>
</protein>
<reference evidence="2" key="1">
    <citation type="journal article" date="2023" name="G3 (Bethesda)">
        <title>A reference genome for the long-term kleptoplast-retaining sea slug Elysia crispata morphotype clarki.</title>
        <authorList>
            <person name="Eastman K.E."/>
            <person name="Pendleton A.L."/>
            <person name="Shaikh M.A."/>
            <person name="Suttiyut T."/>
            <person name="Ogas R."/>
            <person name="Tomko P."/>
            <person name="Gavelis G."/>
            <person name="Widhalm J.R."/>
            <person name="Wisecaver J.H."/>
        </authorList>
    </citation>
    <scope>NUCLEOTIDE SEQUENCE</scope>
    <source>
        <strain evidence="2">ECLA1</strain>
    </source>
</reference>
<keyword evidence="3" id="KW-1185">Reference proteome</keyword>
<organism evidence="2 3">
    <name type="scientific">Elysia crispata</name>
    <name type="common">lettuce slug</name>
    <dbReference type="NCBI Taxonomy" id="231223"/>
    <lineage>
        <taxon>Eukaryota</taxon>
        <taxon>Metazoa</taxon>
        <taxon>Spiralia</taxon>
        <taxon>Lophotrochozoa</taxon>
        <taxon>Mollusca</taxon>
        <taxon>Gastropoda</taxon>
        <taxon>Heterobranchia</taxon>
        <taxon>Euthyneura</taxon>
        <taxon>Panpulmonata</taxon>
        <taxon>Sacoglossa</taxon>
        <taxon>Placobranchoidea</taxon>
        <taxon>Plakobranchidae</taxon>
        <taxon>Elysia</taxon>
    </lineage>
</organism>
<evidence type="ECO:0000313" key="2">
    <source>
        <dbReference type="EMBL" id="KAK3707414.1"/>
    </source>
</evidence>
<evidence type="ECO:0000313" key="3">
    <source>
        <dbReference type="Proteomes" id="UP001283361"/>
    </source>
</evidence>
<dbReference type="Proteomes" id="UP001283361">
    <property type="component" value="Unassembled WGS sequence"/>
</dbReference>
<feature type="transmembrane region" description="Helical" evidence="1">
    <location>
        <begin position="20"/>
        <end position="42"/>
    </location>
</feature>
<evidence type="ECO:0000256" key="1">
    <source>
        <dbReference type="SAM" id="Phobius"/>
    </source>
</evidence>
<sequence length="128" mass="14223">MSKGATATCMLAMGSVVSLVAAISLFAGIMTLSLVLCLLFLRWKQPKMHRPLKIPIAIPIVVTALMVIILSVSIYKEPAALIFNLVIISLGLPIYILVFKCEAVKKRLTFMDRVGFYLEKLFSLQYET</sequence>
<name>A0AAE0XTJ2_9GAST</name>
<keyword evidence="1" id="KW-0812">Transmembrane</keyword>
<comment type="caution">
    <text evidence="2">The sequence shown here is derived from an EMBL/GenBank/DDBJ whole genome shotgun (WGS) entry which is preliminary data.</text>
</comment>
<dbReference type="PANTHER" id="PTHR11785">
    <property type="entry name" value="AMINO ACID TRANSPORTER"/>
    <property type="match status" value="1"/>
</dbReference>
<dbReference type="PANTHER" id="PTHR11785:SF512">
    <property type="entry name" value="SOBREMESA, ISOFORM B"/>
    <property type="match status" value="1"/>
</dbReference>
<feature type="transmembrane region" description="Helical" evidence="1">
    <location>
        <begin position="81"/>
        <end position="99"/>
    </location>
</feature>
<keyword evidence="1" id="KW-0472">Membrane</keyword>
<dbReference type="EMBL" id="JAWDGP010007719">
    <property type="protein sequence ID" value="KAK3707414.1"/>
    <property type="molecule type" value="Genomic_DNA"/>
</dbReference>
<proteinExistence type="predicted"/>
<feature type="transmembrane region" description="Helical" evidence="1">
    <location>
        <begin position="54"/>
        <end position="75"/>
    </location>
</feature>
<dbReference type="GO" id="GO:0015179">
    <property type="term" value="F:L-amino acid transmembrane transporter activity"/>
    <property type="evidence" value="ECO:0007669"/>
    <property type="project" value="TreeGrafter"/>
</dbReference>
<accession>A0AAE0XTJ2</accession>